<dbReference type="OrthoDB" id="418350at2759"/>
<dbReference type="PANTHER" id="PTHR46915:SF2">
    <property type="entry name" value="UBIQUITIN-LIKE PROTEASE 4"/>
    <property type="match status" value="1"/>
</dbReference>
<accession>A0A1Q9DK71</accession>
<evidence type="ECO:0000256" key="3">
    <source>
        <dbReference type="ARBA" id="ARBA00022801"/>
    </source>
</evidence>
<evidence type="ECO:0000259" key="5">
    <source>
        <dbReference type="PROSITE" id="PS50206"/>
    </source>
</evidence>
<dbReference type="Pfam" id="PF02902">
    <property type="entry name" value="Peptidase_C48"/>
    <property type="match status" value="1"/>
</dbReference>
<keyword evidence="8" id="KW-1185">Reference proteome</keyword>
<dbReference type="InterPro" id="IPR001763">
    <property type="entry name" value="Rhodanese-like_dom"/>
</dbReference>
<dbReference type="GO" id="GO:0008234">
    <property type="term" value="F:cysteine-type peptidase activity"/>
    <property type="evidence" value="ECO:0007669"/>
    <property type="project" value="UniProtKB-KW"/>
</dbReference>
<protein>
    <submittedName>
        <fullName evidence="7">Putative ubiquitin-like-specific protease 2A</fullName>
    </submittedName>
</protein>
<comment type="caution">
    <text evidence="7">The sequence shown here is derived from an EMBL/GenBank/DDBJ whole genome shotgun (WGS) entry which is preliminary data.</text>
</comment>
<dbReference type="PROSITE" id="PS50600">
    <property type="entry name" value="ULP_PROTEASE"/>
    <property type="match status" value="1"/>
</dbReference>
<dbReference type="SUPFAM" id="SSF54001">
    <property type="entry name" value="Cysteine proteinases"/>
    <property type="match status" value="1"/>
</dbReference>
<dbReference type="Proteomes" id="UP000186817">
    <property type="component" value="Unassembled WGS sequence"/>
</dbReference>
<evidence type="ECO:0000313" key="8">
    <source>
        <dbReference type="Proteomes" id="UP000186817"/>
    </source>
</evidence>
<name>A0A1Q9DK71_SYMMI</name>
<feature type="domain" description="Rhodanese" evidence="5">
    <location>
        <begin position="664"/>
        <end position="718"/>
    </location>
</feature>
<reference evidence="7 8" key="1">
    <citation type="submission" date="2016-02" db="EMBL/GenBank/DDBJ databases">
        <title>Genome analysis of coral dinoflagellate symbionts highlights evolutionary adaptations to a symbiotic lifestyle.</title>
        <authorList>
            <person name="Aranda M."/>
            <person name="Li Y."/>
            <person name="Liew Y.J."/>
            <person name="Baumgarten S."/>
            <person name="Simakov O."/>
            <person name="Wilson M."/>
            <person name="Piel J."/>
            <person name="Ashoor H."/>
            <person name="Bougouffa S."/>
            <person name="Bajic V.B."/>
            <person name="Ryu T."/>
            <person name="Ravasi T."/>
            <person name="Bayer T."/>
            <person name="Micklem G."/>
            <person name="Kim H."/>
            <person name="Bhak J."/>
            <person name="Lajeunesse T.C."/>
            <person name="Voolstra C.R."/>
        </authorList>
    </citation>
    <scope>NUCLEOTIDE SEQUENCE [LARGE SCALE GENOMIC DNA]</scope>
    <source>
        <strain evidence="7 8">CCMP2467</strain>
    </source>
</reference>
<keyword evidence="4" id="KW-0788">Thiol protease</keyword>
<comment type="similarity">
    <text evidence="1">Belongs to the peptidase C48 family.</text>
</comment>
<sequence>MFKRWGWNVACPVNLGFDGDSNGASDRRLMKWIDRYEPRLVILRCPRNVWLSQHVSEQGSSQERRRARKLKQKHYDFFKIAESVFERQVKRGDDAVLESPDQQTDQPMTQALEDTSDVEEEELLEDIPMGDSGRCTWIAYVFMTVPLKPIGEPSMYHPRVGDADSEVARRMRKITNPRVGQLVFFWRAEKKKVGDPLEGITDLPRHLAKLAGTVGWTQDELGNPVLVSYQAWAYREWVWLEKECKWLELENPHQFLPQDTCVLIRGLQGVKQGQLLRLLKPVYGRPDAPRAWYEELAKVLVHELGFIKSQIDPAVFMLRNKDGSLIGCMVVHVDDLMVCHDGSDYAVRVIDKLGKRFPFGTWENVYEKPEGVTYCGKEIKIVKDNDGEHISLSQNAFLDGRLQEMEIAKERRKSLESLATPEEMANYRSVVGSLQWLATQSRPDLCFETNQLQKRIADLRVHDLFRANKAVREADKNRMQIMFRNLGKDAQLVVYTDAGLYSSLGVEIDERECEDVLQSDRSKRLVYSQKGAVVGFVKKGSTDVRGEFSHINVLDWRSSTNKRVIESSFCAETHAALMAIGMGHFCQVLMSELRFGSDVVGSVEDDGWNDLVPMFLVTDCKSIYDTVHKDGQHVSDKSGVIQAVLLRQLLTTRDAPGKSKHRTKPIIVYSEVATPFSRCRAFCRWLLRAGHQTIKVERVRRLRGGIFGWKHKNGPVARPLQDSSYELTDSAEKDVSRLSAGRQEDMDSLDASEHGWARVRTWTRSVRRRHPAGIFACDYLFLPLHHEAERHWSLAVVCRPWAAVNIGQDVHTTTTVAFLDSLRSPSSEKHEAVVLHKLKSYLRSEWQDCTPLSTSFDEGRIQAVAIDVPQQQNSSDCGIYAWEVL</sequence>
<evidence type="ECO:0000256" key="2">
    <source>
        <dbReference type="ARBA" id="ARBA00022670"/>
    </source>
</evidence>
<dbReference type="Gene3D" id="3.40.395.10">
    <property type="entry name" value="Adenoviral Proteinase, Chain A"/>
    <property type="match status" value="1"/>
</dbReference>
<organism evidence="7 8">
    <name type="scientific">Symbiodinium microadriaticum</name>
    <name type="common">Dinoflagellate</name>
    <name type="synonym">Zooxanthella microadriatica</name>
    <dbReference type="NCBI Taxonomy" id="2951"/>
    <lineage>
        <taxon>Eukaryota</taxon>
        <taxon>Sar</taxon>
        <taxon>Alveolata</taxon>
        <taxon>Dinophyceae</taxon>
        <taxon>Suessiales</taxon>
        <taxon>Symbiodiniaceae</taxon>
        <taxon>Symbiodinium</taxon>
    </lineage>
</organism>
<feature type="domain" description="Ubiquitin-like protease family profile" evidence="6">
    <location>
        <begin position="666"/>
        <end position="885"/>
    </location>
</feature>
<dbReference type="GO" id="GO:0016926">
    <property type="term" value="P:protein desumoylation"/>
    <property type="evidence" value="ECO:0007669"/>
    <property type="project" value="UniProtKB-ARBA"/>
</dbReference>
<dbReference type="InterPro" id="IPR036873">
    <property type="entry name" value="Rhodanese-like_dom_sf"/>
</dbReference>
<dbReference type="AlphaFoldDB" id="A0A1Q9DK71"/>
<dbReference type="EMBL" id="LSRX01000499">
    <property type="protein sequence ID" value="OLP95566.1"/>
    <property type="molecule type" value="Genomic_DNA"/>
</dbReference>
<evidence type="ECO:0000259" key="6">
    <source>
        <dbReference type="PROSITE" id="PS50600"/>
    </source>
</evidence>
<evidence type="ECO:0000256" key="1">
    <source>
        <dbReference type="ARBA" id="ARBA00005234"/>
    </source>
</evidence>
<dbReference type="PROSITE" id="PS50206">
    <property type="entry name" value="RHODANESE_3"/>
    <property type="match status" value="1"/>
</dbReference>
<dbReference type="SUPFAM" id="SSF52821">
    <property type="entry name" value="Rhodanese/Cell cycle control phosphatase"/>
    <property type="match status" value="1"/>
</dbReference>
<keyword evidence="2 7" id="KW-0645">Protease</keyword>
<dbReference type="InterPro" id="IPR003653">
    <property type="entry name" value="Peptidase_C48_C"/>
</dbReference>
<dbReference type="InterPro" id="IPR038765">
    <property type="entry name" value="Papain-like_cys_pep_sf"/>
</dbReference>
<evidence type="ECO:0000256" key="4">
    <source>
        <dbReference type="ARBA" id="ARBA00022807"/>
    </source>
</evidence>
<dbReference type="PANTHER" id="PTHR46915">
    <property type="entry name" value="UBIQUITIN-LIKE PROTEASE 4-RELATED"/>
    <property type="match status" value="1"/>
</dbReference>
<dbReference type="GO" id="GO:0006508">
    <property type="term" value="P:proteolysis"/>
    <property type="evidence" value="ECO:0007669"/>
    <property type="project" value="UniProtKB-KW"/>
</dbReference>
<keyword evidence="3" id="KW-0378">Hydrolase</keyword>
<proteinExistence type="inferred from homology"/>
<gene>
    <name evidence="7" type="primary">ULP2A</name>
    <name evidence="7" type="ORF">AK812_SmicGene22322</name>
</gene>
<evidence type="ECO:0000313" key="7">
    <source>
        <dbReference type="EMBL" id="OLP95566.1"/>
    </source>
</evidence>